<proteinExistence type="predicted"/>
<accession>A0ABZ2K2S5</accession>
<protein>
    <submittedName>
        <fullName evidence="2">Rhodanese-like domain-containing protein</fullName>
    </submittedName>
</protein>
<dbReference type="EMBL" id="CP089982">
    <property type="protein sequence ID" value="WXA93015.1"/>
    <property type="molecule type" value="Genomic_DNA"/>
</dbReference>
<evidence type="ECO:0000259" key="1">
    <source>
        <dbReference type="PROSITE" id="PS50206"/>
    </source>
</evidence>
<dbReference type="RefSeq" id="WP_394843613.1">
    <property type="nucleotide sequence ID" value="NZ_CP089982.1"/>
</dbReference>
<reference evidence="2 3" key="1">
    <citation type="submission" date="2021-12" db="EMBL/GenBank/DDBJ databases">
        <title>Discovery of the Pendulisporaceae a myxobacterial family with distinct sporulation behavior and unique specialized metabolism.</title>
        <authorList>
            <person name="Garcia R."/>
            <person name="Popoff A."/>
            <person name="Bader C.D."/>
            <person name="Loehr J."/>
            <person name="Walesch S."/>
            <person name="Walt C."/>
            <person name="Boldt J."/>
            <person name="Bunk B."/>
            <person name="Haeckl F.J.F.P.J."/>
            <person name="Gunesch A.P."/>
            <person name="Birkelbach J."/>
            <person name="Nuebel U."/>
            <person name="Pietschmann T."/>
            <person name="Bach T."/>
            <person name="Mueller R."/>
        </authorList>
    </citation>
    <scope>NUCLEOTIDE SEQUENCE [LARGE SCALE GENOMIC DNA]</scope>
    <source>
        <strain evidence="2 3">MSr12523</strain>
    </source>
</reference>
<feature type="domain" description="Rhodanese" evidence="1">
    <location>
        <begin position="43"/>
        <end position="132"/>
    </location>
</feature>
<organism evidence="2 3">
    <name type="scientific">Pendulispora brunnea</name>
    <dbReference type="NCBI Taxonomy" id="2905690"/>
    <lineage>
        <taxon>Bacteria</taxon>
        <taxon>Pseudomonadati</taxon>
        <taxon>Myxococcota</taxon>
        <taxon>Myxococcia</taxon>
        <taxon>Myxococcales</taxon>
        <taxon>Sorangiineae</taxon>
        <taxon>Pendulisporaceae</taxon>
        <taxon>Pendulispora</taxon>
    </lineage>
</organism>
<dbReference type="SUPFAM" id="SSF52821">
    <property type="entry name" value="Rhodanese/Cell cycle control phosphatase"/>
    <property type="match status" value="1"/>
</dbReference>
<dbReference type="InterPro" id="IPR036873">
    <property type="entry name" value="Rhodanese-like_dom_sf"/>
</dbReference>
<dbReference type="Gene3D" id="3.40.250.10">
    <property type="entry name" value="Rhodanese-like domain"/>
    <property type="match status" value="1"/>
</dbReference>
<gene>
    <name evidence="2" type="ORF">LZC95_42010</name>
</gene>
<dbReference type="Pfam" id="PF00581">
    <property type="entry name" value="Rhodanese"/>
    <property type="match status" value="1"/>
</dbReference>
<dbReference type="InterPro" id="IPR050229">
    <property type="entry name" value="GlpE_sulfurtransferase"/>
</dbReference>
<dbReference type="Proteomes" id="UP001379533">
    <property type="component" value="Chromosome"/>
</dbReference>
<evidence type="ECO:0000313" key="3">
    <source>
        <dbReference type="Proteomes" id="UP001379533"/>
    </source>
</evidence>
<dbReference type="InterPro" id="IPR001763">
    <property type="entry name" value="Rhodanese-like_dom"/>
</dbReference>
<dbReference type="PROSITE" id="PS00380">
    <property type="entry name" value="RHODANESE_1"/>
    <property type="match status" value="1"/>
</dbReference>
<name>A0ABZ2K2S5_9BACT</name>
<evidence type="ECO:0000313" key="2">
    <source>
        <dbReference type="EMBL" id="WXA93015.1"/>
    </source>
</evidence>
<dbReference type="PANTHER" id="PTHR43031:SF1">
    <property type="entry name" value="PYRIDINE NUCLEOTIDE-DISULPHIDE OXIDOREDUCTASE"/>
    <property type="match status" value="1"/>
</dbReference>
<dbReference type="SMART" id="SM00450">
    <property type="entry name" value="RHOD"/>
    <property type="match status" value="1"/>
</dbReference>
<keyword evidence="3" id="KW-1185">Reference proteome</keyword>
<dbReference type="PANTHER" id="PTHR43031">
    <property type="entry name" value="FAD-DEPENDENT OXIDOREDUCTASE"/>
    <property type="match status" value="1"/>
</dbReference>
<sequence length="149" mass="16409">MSHRFSFLLEIPAASPEEAHRHFASKLAFETDPADVHLDLERKTADFTLVDVRSAEAYADMHIPGAIHITARGIHESSVAPLRGKLVVVYCWSISCNGSTRAAAKLSALGIQVKEMIGGLDAWVREGYPVEGRLPQGTSFDDYLRKHHA</sequence>
<dbReference type="PROSITE" id="PS50206">
    <property type="entry name" value="RHODANESE_3"/>
    <property type="match status" value="1"/>
</dbReference>
<dbReference type="InterPro" id="IPR001307">
    <property type="entry name" value="Thiosulphate_STrfase_CS"/>
</dbReference>